<protein>
    <submittedName>
        <fullName evidence="1">Uncharacterized protein</fullName>
    </submittedName>
</protein>
<name>A0ABW6KA84_9BACI</name>
<dbReference type="RefSeq" id="WP_389360986.1">
    <property type="nucleotide sequence ID" value="NZ_JBIACK010000004.1"/>
</dbReference>
<evidence type="ECO:0000313" key="2">
    <source>
        <dbReference type="Proteomes" id="UP001601059"/>
    </source>
</evidence>
<proteinExistence type="predicted"/>
<organism evidence="1 2">
    <name type="scientific">Cytobacillus spartinae</name>
    <dbReference type="NCBI Taxonomy" id="3299023"/>
    <lineage>
        <taxon>Bacteria</taxon>
        <taxon>Bacillati</taxon>
        <taxon>Bacillota</taxon>
        <taxon>Bacilli</taxon>
        <taxon>Bacillales</taxon>
        <taxon>Bacillaceae</taxon>
        <taxon>Cytobacillus</taxon>
    </lineage>
</organism>
<accession>A0ABW6KA84</accession>
<dbReference type="Proteomes" id="UP001601059">
    <property type="component" value="Unassembled WGS sequence"/>
</dbReference>
<evidence type="ECO:0000313" key="1">
    <source>
        <dbReference type="EMBL" id="MFE8701136.1"/>
    </source>
</evidence>
<sequence>MEQKEIEHIVKEYLKKHLSIDVEKKGGQYGSKSYIEIQLKLGNEVISETWIND</sequence>
<reference evidence="1 2" key="1">
    <citation type="submission" date="2024-08" db="EMBL/GenBank/DDBJ databases">
        <title>Two novel Cytobacillus novel species.</title>
        <authorList>
            <person name="Liu G."/>
        </authorList>
    </citation>
    <scope>NUCLEOTIDE SEQUENCE [LARGE SCALE GENOMIC DNA]</scope>
    <source>
        <strain evidence="1 2">FJAT-54145</strain>
    </source>
</reference>
<comment type="caution">
    <text evidence="1">The sequence shown here is derived from an EMBL/GenBank/DDBJ whole genome shotgun (WGS) entry which is preliminary data.</text>
</comment>
<gene>
    <name evidence="1" type="ORF">ACFYKX_11075</name>
</gene>
<dbReference type="EMBL" id="JBIACK010000004">
    <property type="protein sequence ID" value="MFE8701136.1"/>
    <property type="molecule type" value="Genomic_DNA"/>
</dbReference>
<keyword evidence="2" id="KW-1185">Reference proteome</keyword>